<feature type="compositionally biased region" description="Polar residues" evidence="1">
    <location>
        <begin position="1"/>
        <end position="11"/>
    </location>
</feature>
<protein>
    <submittedName>
        <fullName evidence="2">Uncharacterized protein</fullName>
    </submittedName>
</protein>
<dbReference type="AlphaFoldDB" id="A0A5J9T0D7"/>
<dbReference type="Proteomes" id="UP000324897">
    <property type="component" value="Unassembled WGS sequence"/>
</dbReference>
<dbReference type="Gramene" id="TVU04261">
    <property type="protein sequence ID" value="TVU04261"/>
    <property type="gene ID" value="EJB05_50169"/>
</dbReference>
<sequence length="196" mass="21069">MCFPMETNQLHQTHHNKRKRPLPAVGGSKVLMGRIEALQRLMEAFWFWRSPRRLSMPSVCLAKPSSLVDVAFWLERSPLLWSAMPDEGVLAQVSISGHLKTELLLFLGSSLRRSGLKALEGASVFGSIEPSPDTPSNSADTPVVPDTACGSSSLIPSEGLQRSPTVALDVVCIDGIAKSLVARSPPSPAMPGEGVE</sequence>
<name>A0A5J9T0D7_9POAL</name>
<keyword evidence="3" id="KW-1185">Reference proteome</keyword>
<reference evidence="2 3" key="1">
    <citation type="journal article" date="2019" name="Sci. Rep.">
        <title>A high-quality genome of Eragrostis curvula grass provides insights into Poaceae evolution and supports new strategies to enhance forage quality.</title>
        <authorList>
            <person name="Carballo J."/>
            <person name="Santos B.A.C.M."/>
            <person name="Zappacosta D."/>
            <person name="Garbus I."/>
            <person name="Selva J.P."/>
            <person name="Gallo C.A."/>
            <person name="Diaz A."/>
            <person name="Albertini E."/>
            <person name="Caccamo M."/>
            <person name="Echenique V."/>
        </authorList>
    </citation>
    <scope>NUCLEOTIDE SEQUENCE [LARGE SCALE GENOMIC DNA]</scope>
    <source>
        <strain evidence="3">cv. Victoria</strain>
        <tissue evidence="2">Leaf</tissue>
    </source>
</reference>
<feature type="region of interest" description="Disordered" evidence="1">
    <location>
        <begin position="1"/>
        <end position="22"/>
    </location>
</feature>
<evidence type="ECO:0000313" key="2">
    <source>
        <dbReference type="EMBL" id="TVU04261.1"/>
    </source>
</evidence>
<evidence type="ECO:0000313" key="3">
    <source>
        <dbReference type="Proteomes" id="UP000324897"/>
    </source>
</evidence>
<feature type="compositionally biased region" description="Basic residues" evidence="1">
    <location>
        <begin position="12"/>
        <end position="21"/>
    </location>
</feature>
<organism evidence="2 3">
    <name type="scientific">Eragrostis curvula</name>
    <name type="common">weeping love grass</name>
    <dbReference type="NCBI Taxonomy" id="38414"/>
    <lineage>
        <taxon>Eukaryota</taxon>
        <taxon>Viridiplantae</taxon>
        <taxon>Streptophyta</taxon>
        <taxon>Embryophyta</taxon>
        <taxon>Tracheophyta</taxon>
        <taxon>Spermatophyta</taxon>
        <taxon>Magnoliopsida</taxon>
        <taxon>Liliopsida</taxon>
        <taxon>Poales</taxon>
        <taxon>Poaceae</taxon>
        <taxon>PACMAD clade</taxon>
        <taxon>Chloridoideae</taxon>
        <taxon>Eragrostideae</taxon>
        <taxon>Eragrostidinae</taxon>
        <taxon>Eragrostis</taxon>
    </lineage>
</organism>
<proteinExistence type="predicted"/>
<accession>A0A5J9T0D7</accession>
<gene>
    <name evidence="2" type="ORF">EJB05_50169</name>
</gene>
<evidence type="ECO:0000256" key="1">
    <source>
        <dbReference type="SAM" id="MobiDB-lite"/>
    </source>
</evidence>
<dbReference type="EMBL" id="RWGY01000083">
    <property type="protein sequence ID" value="TVU04261.1"/>
    <property type="molecule type" value="Genomic_DNA"/>
</dbReference>
<comment type="caution">
    <text evidence="2">The sequence shown here is derived from an EMBL/GenBank/DDBJ whole genome shotgun (WGS) entry which is preliminary data.</text>
</comment>